<evidence type="ECO:0000313" key="1">
    <source>
        <dbReference type="EMBL" id="GHA72996.1"/>
    </source>
</evidence>
<dbReference type="Gene3D" id="1.25.40.10">
    <property type="entry name" value="Tetratricopeptide repeat domain"/>
    <property type="match status" value="1"/>
</dbReference>
<dbReference type="EMBL" id="BMZG01000006">
    <property type="protein sequence ID" value="GHA72996.1"/>
    <property type="molecule type" value="Genomic_DNA"/>
</dbReference>
<sequence length="91" mass="9654">MRVASALLSAGKTAQAIRTFDACLERASVNDLDLRIEATKAKIEGGQAEKAIALLRDVRKQKDAYRVQDVALLSARTLVNAGQDNAAASAV</sequence>
<reference evidence="1" key="1">
    <citation type="journal article" date="2014" name="Int. J. Syst. Evol. Microbiol.">
        <title>Complete genome sequence of Corynebacterium casei LMG S-19264T (=DSM 44701T), isolated from a smear-ripened cheese.</title>
        <authorList>
            <consortium name="US DOE Joint Genome Institute (JGI-PGF)"/>
            <person name="Walter F."/>
            <person name="Albersmeier A."/>
            <person name="Kalinowski J."/>
            <person name="Ruckert C."/>
        </authorList>
    </citation>
    <scope>NUCLEOTIDE SEQUENCE</scope>
    <source>
        <strain evidence="1">KCTC 32501</strain>
    </source>
</reference>
<dbReference type="RefSeq" id="WP_189493077.1">
    <property type="nucleotide sequence ID" value="NZ_BMZG01000006.1"/>
</dbReference>
<dbReference type="AlphaFoldDB" id="A0A8J3FZC1"/>
<gene>
    <name evidence="1" type="ORF">GCM10009007_12320</name>
</gene>
<keyword evidence="2" id="KW-1185">Reference proteome</keyword>
<dbReference type="InterPro" id="IPR011990">
    <property type="entry name" value="TPR-like_helical_dom_sf"/>
</dbReference>
<dbReference type="Pfam" id="PF14559">
    <property type="entry name" value="TPR_19"/>
    <property type="match status" value="1"/>
</dbReference>
<proteinExistence type="predicted"/>
<protein>
    <recommendedName>
        <fullName evidence="3">Tetratricopeptide repeat protein</fullName>
    </recommendedName>
</protein>
<dbReference type="Proteomes" id="UP000614287">
    <property type="component" value="Unassembled WGS sequence"/>
</dbReference>
<accession>A0A8J3FZC1</accession>
<comment type="caution">
    <text evidence="1">The sequence shown here is derived from an EMBL/GenBank/DDBJ whole genome shotgun (WGS) entry which is preliminary data.</text>
</comment>
<evidence type="ECO:0000313" key="2">
    <source>
        <dbReference type="Proteomes" id="UP000614287"/>
    </source>
</evidence>
<name>A0A8J3FZC1_9BURK</name>
<reference evidence="1" key="2">
    <citation type="submission" date="2020-09" db="EMBL/GenBank/DDBJ databases">
        <authorList>
            <person name="Sun Q."/>
            <person name="Kim S."/>
        </authorList>
    </citation>
    <scope>NUCLEOTIDE SEQUENCE</scope>
    <source>
        <strain evidence="1">KCTC 32501</strain>
    </source>
</reference>
<evidence type="ECO:0008006" key="3">
    <source>
        <dbReference type="Google" id="ProtNLM"/>
    </source>
</evidence>
<organism evidence="1 2">
    <name type="scientific">Formosimonas limnophila</name>
    <dbReference type="NCBI Taxonomy" id="1384487"/>
    <lineage>
        <taxon>Bacteria</taxon>
        <taxon>Pseudomonadati</taxon>
        <taxon>Pseudomonadota</taxon>
        <taxon>Betaproteobacteria</taxon>
        <taxon>Burkholderiales</taxon>
        <taxon>Burkholderiaceae</taxon>
        <taxon>Formosimonas</taxon>
    </lineage>
</organism>